<dbReference type="AlphaFoldDB" id="A0AAJ0U5R8"/>
<dbReference type="RefSeq" id="WP_200347007.1">
    <property type="nucleotide sequence ID" value="NZ_NRSJ01000028.1"/>
</dbReference>
<keyword evidence="2" id="KW-0732">Signal</keyword>
<protein>
    <submittedName>
        <fullName evidence="4">NADH:ubiquinone oxidoreductase</fullName>
    </submittedName>
</protein>
<dbReference type="PANTHER" id="PTHR13194">
    <property type="entry name" value="COMPLEX I INTERMEDIATE-ASSOCIATED PROTEIN 30"/>
    <property type="match status" value="1"/>
</dbReference>
<name>A0AAJ0U5R8_9GAMM</name>
<evidence type="ECO:0000259" key="3">
    <source>
        <dbReference type="Pfam" id="PF08547"/>
    </source>
</evidence>
<keyword evidence="5" id="KW-1185">Reference proteome</keyword>
<evidence type="ECO:0000313" key="5">
    <source>
        <dbReference type="Proteomes" id="UP001296776"/>
    </source>
</evidence>
<reference evidence="4" key="1">
    <citation type="submission" date="2017-08" db="EMBL/GenBank/DDBJ databases">
        <authorList>
            <person name="Imhoff J.F."/>
            <person name="Rahn T."/>
            <person name="Kuenzel S."/>
            <person name="Neulinger S.C."/>
        </authorList>
    </citation>
    <scope>NUCLEOTIDE SEQUENCE</scope>
    <source>
        <strain evidence="4">DSM 11080</strain>
    </source>
</reference>
<dbReference type="Pfam" id="PF08547">
    <property type="entry name" value="CIA30"/>
    <property type="match status" value="1"/>
</dbReference>
<evidence type="ECO:0000256" key="1">
    <source>
        <dbReference type="ARBA" id="ARBA00007884"/>
    </source>
</evidence>
<dbReference type="Proteomes" id="UP001296776">
    <property type="component" value="Unassembled WGS sequence"/>
</dbReference>
<organism evidence="4 5">
    <name type="scientific">Halochromatium glycolicum</name>
    <dbReference type="NCBI Taxonomy" id="85075"/>
    <lineage>
        <taxon>Bacteria</taxon>
        <taxon>Pseudomonadati</taxon>
        <taxon>Pseudomonadota</taxon>
        <taxon>Gammaproteobacteria</taxon>
        <taxon>Chromatiales</taxon>
        <taxon>Chromatiaceae</taxon>
        <taxon>Halochromatium</taxon>
    </lineage>
</organism>
<dbReference type="InterPro" id="IPR039131">
    <property type="entry name" value="NDUFAF1"/>
</dbReference>
<feature type="signal peptide" evidence="2">
    <location>
        <begin position="1"/>
        <end position="18"/>
    </location>
</feature>
<evidence type="ECO:0000256" key="2">
    <source>
        <dbReference type="SAM" id="SignalP"/>
    </source>
</evidence>
<feature type="chain" id="PRO_5042563958" evidence="2">
    <location>
        <begin position="19"/>
        <end position="193"/>
    </location>
</feature>
<proteinExistence type="inferred from homology"/>
<evidence type="ECO:0000313" key="4">
    <source>
        <dbReference type="EMBL" id="MBK1705789.1"/>
    </source>
</evidence>
<dbReference type="PANTHER" id="PTHR13194:SF19">
    <property type="entry name" value="NAD(P)-BINDING ROSSMANN-FOLD SUPERFAMILY PROTEIN"/>
    <property type="match status" value="1"/>
</dbReference>
<dbReference type="InterPro" id="IPR013857">
    <property type="entry name" value="NADH-UbQ_OxRdtase-assoc_prot30"/>
</dbReference>
<dbReference type="InterPro" id="IPR008979">
    <property type="entry name" value="Galactose-bd-like_sf"/>
</dbReference>
<comment type="caution">
    <text evidence="4">The sequence shown here is derived from an EMBL/GenBank/DDBJ whole genome shotgun (WGS) entry which is preliminary data.</text>
</comment>
<comment type="similarity">
    <text evidence="1">Belongs to the CIA30 family.</text>
</comment>
<gene>
    <name evidence="4" type="ORF">CKO40_14810</name>
</gene>
<dbReference type="SUPFAM" id="SSF49785">
    <property type="entry name" value="Galactose-binding domain-like"/>
    <property type="match status" value="1"/>
</dbReference>
<feature type="domain" description="NADH:ubiquinone oxidoreductase intermediate-associated protein 30" evidence="3">
    <location>
        <begin position="38"/>
        <end position="173"/>
    </location>
</feature>
<sequence length="193" mass="20996">MRKLAALVLLVISAPLTGNNDGLIDDFNDESSSSRLGTDWRLVTDRVMGGVSDARMQRRSVDGQRALCLSGAVSLENNGGFVQINLDLSRSGLLDASAFDGVRLVARGNDAEYNVHLKTPATRLPWQSYRATMTAGPAWQEHRLPFASFHPHRLVPALDPARLKRLGIVAIGRAMSADICIAEIGFYQDPPAQ</sequence>
<accession>A0AAJ0U5R8</accession>
<dbReference type="EMBL" id="NRSJ01000028">
    <property type="protein sequence ID" value="MBK1705789.1"/>
    <property type="molecule type" value="Genomic_DNA"/>
</dbReference>
<reference evidence="4" key="2">
    <citation type="journal article" date="2020" name="Microorganisms">
        <title>Osmotic Adaptation and Compatible Solute Biosynthesis of Phototrophic Bacteria as Revealed from Genome Analyses.</title>
        <authorList>
            <person name="Imhoff J.F."/>
            <person name="Rahn T."/>
            <person name="Kunzel S."/>
            <person name="Keller A."/>
            <person name="Neulinger S.C."/>
        </authorList>
    </citation>
    <scope>NUCLEOTIDE SEQUENCE</scope>
    <source>
        <strain evidence="4">DSM 11080</strain>
    </source>
</reference>